<dbReference type="EMBL" id="JAZGLY010000002">
    <property type="protein sequence ID" value="MEE6186238.1"/>
    <property type="molecule type" value="Genomic_DNA"/>
</dbReference>
<organism evidence="1 2">
    <name type="scientific">Niabella digestorum</name>
    <dbReference type="NCBI Taxonomy" id="3117701"/>
    <lineage>
        <taxon>Bacteria</taxon>
        <taxon>Pseudomonadati</taxon>
        <taxon>Bacteroidota</taxon>
        <taxon>Chitinophagia</taxon>
        <taxon>Chitinophagales</taxon>
        <taxon>Chitinophagaceae</taxon>
        <taxon>Niabella</taxon>
    </lineage>
</organism>
<proteinExistence type="predicted"/>
<dbReference type="Proteomes" id="UP001357452">
    <property type="component" value="Unassembled WGS sequence"/>
</dbReference>
<comment type="caution">
    <text evidence="1">The sequence shown here is derived from an EMBL/GenBank/DDBJ whole genome shotgun (WGS) entry which is preliminary data.</text>
</comment>
<evidence type="ECO:0008006" key="3">
    <source>
        <dbReference type="Google" id="ProtNLM"/>
    </source>
</evidence>
<dbReference type="InterPro" id="IPR038636">
    <property type="entry name" value="Wzi_sf"/>
</dbReference>
<reference evidence="1 2" key="1">
    <citation type="submission" date="2024-01" db="EMBL/GenBank/DDBJ databases">
        <title>Niabella digestum sp. nov., isolated from waste digestion system.</title>
        <authorList>
            <person name="Zhang L."/>
        </authorList>
    </citation>
    <scope>NUCLEOTIDE SEQUENCE [LARGE SCALE GENOMIC DNA]</scope>
    <source>
        <strain evidence="1 2">A18</strain>
    </source>
</reference>
<dbReference type="Gene3D" id="2.40.160.130">
    <property type="entry name" value="Capsule assembly protein Wzi"/>
    <property type="match status" value="1"/>
</dbReference>
<evidence type="ECO:0000313" key="1">
    <source>
        <dbReference type="EMBL" id="MEE6186238.1"/>
    </source>
</evidence>
<dbReference type="RefSeq" id="WP_330973648.1">
    <property type="nucleotide sequence ID" value="NZ_JAZGLY010000002.1"/>
</dbReference>
<name>A0ABU7RE09_9BACT</name>
<protein>
    <recommendedName>
        <fullName evidence="3">Capsule assembly Wzi family protein</fullName>
    </recommendedName>
</protein>
<sequence length="566" mass="65334">MQINKYLLTLAIALLPMYLFSQTTFLPLGDKQEIILNRLEIKAQNDSALNFSKTKPYSRETYVEVVRRLLSGDSALDNLTRVDEYYMKSLLKNNIEWLPEDIREQYKSKKRVGNTFYQYPAGLFEVHNKDFDLVITPLLNIGYMKENSNDQNLFYNSRGIAVRGRIAKKIGFSASITDNQERPATYVQDWTRKWGAVPGQGYYHDFKAPGGVDYFDGRGYITFGVTKYIDVAFGYDKNFIGNGQRSLFLSDFSNNALFLKLNTRIWKFNYQNLFMELHSDYVHNGGDELIDKKYAAMHHLDINLTKWLNVGVFEGVIFGRKNRFDFGYLVPVIFYRSVERNSGSRDNALVGFDFKANVAHTAQIYGQLLLDELKMSELTSSRNWWGNKYGYQIGAKYIDAFTIPNLDIQLELNRVRPFTYSHKDSVANYSHYNQPLAHPLGANFNEWIGLVRYRPIPKLTIEGRGMFYTQGRDSTNTVNFGSNILLPYTMYRNGDYGFKVGSGWRNQAGMLNLLVSYELKENLYIEANGAIRKQRATTPPPLTGKTSSTIFSLGLRWNMARRDFFF</sequence>
<gene>
    <name evidence="1" type="ORF">V2H41_03045</name>
</gene>
<evidence type="ECO:0000313" key="2">
    <source>
        <dbReference type="Proteomes" id="UP001357452"/>
    </source>
</evidence>
<keyword evidence="2" id="KW-1185">Reference proteome</keyword>
<accession>A0ABU7RE09</accession>